<proteinExistence type="predicted"/>
<organism evidence="1 2">
    <name type="scientific">Choristoneura fumiferana</name>
    <name type="common">Spruce budworm moth</name>
    <name type="synonym">Archips fumiferana</name>
    <dbReference type="NCBI Taxonomy" id="7141"/>
    <lineage>
        <taxon>Eukaryota</taxon>
        <taxon>Metazoa</taxon>
        <taxon>Ecdysozoa</taxon>
        <taxon>Arthropoda</taxon>
        <taxon>Hexapoda</taxon>
        <taxon>Insecta</taxon>
        <taxon>Pterygota</taxon>
        <taxon>Neoptera</taxon>
        <taxon>Endopterygota</taxon>
        <taxon>Lepidoptera</taxon>
        <taxon>Glossata</taxon>
        <taxon>Ditrysia</taxon>
        <taxon>Tortricoidea</taxon>
        <taxon>Tortricidae</taxon>
        <taxon>Tortricinae</taxon>
        <taxon>Choristoneura</taxon>
    </lineage>
</organism>
<protein>
    <submittedName>
        <fullName evidence="1">Uncharacterized protein</fullName>
    </submittedName>
</protein>
<evidence type="ECO:0000313" key="1">
    <source>
        <dbReference type="EMBL" id="KAI8434823.1"/>
    </source>
</evidence>
<accession>A0ACC0KED1</accession>
<evidence type="ECO:0000313" key="2">
    <source>
        <dbReference type="Proteomes" id="UP001064048"/>
    </source>
</evidence>
<dbReference type="Proteomes" id="UP001064048">
    <property type="component" value="Chromosome 5"/>
</dbReference>
<gene>
    <name evidence="1" type="ORF">MSG28_003323</name>
</gene>
<keyword evidence="2" id="KW-1185">Reference proteome</keyword>
<dbReference type="EMBL" id="CM046105">
    <property type="protein sequence ID" value="KAI8434823.1"/>
    <property type="molecule type" value="Genomic_DNA"/>
</dbReference>
<comment type="caution">
    <text evidence="1">The sequence shown here is derived from an EMBL/GenBank/DDBJ whole genome shotgun (WGS) entry which is preliminary data.</text>
</comment>
<sequence length="1966" mass="221868">MPDQQVFVNLALEFLEDNTFNDGLKRNQKLEIIQQGLQSDEYFSVYTLDRILAICINNLKDSVNQSTVLCLHIIATILKRVQDGPTVPNLLPSAEAVLQVLQTSATLIKAESLQTMCFNTFLDYPNHILISLVLESNDFWELFNLYCSLNIPKEIALQLLEDQITTYRPGVGSPINSMLPVVENAFKLDITNRCRAFQCWKVLIDVFSAEINEQFVTKRIKLLLIPLKLNNAKVEETALAKLDTWWHLIKRYESRIDDSILYPFLHFCFGKHVPDKMPTVPGLISPKMQESCVKAFVELVGHVKCEGCGLQERLKGKLITTKVLVNHWNDWVYSLKMAIQMSGRDDVEVGLKPISCAWKSFVMTIAELPDNNIRKDLFYELLALIKQLAQECHSKTKLADIIVNVLITSLFEEDAIKPLLKIKEIQNGPLRQLLHILTLIKKADEEESSNTKHMKMVTEFMANMCPHLLDETVEWLVNDLQPNDTTLELWTALSESLQTARQKDNYLLHKLLRWPIKHMKKFKNAIDHPHKMEMLLNIVSQYSSYNQFDQAFPLLMDTLNLMVSKLPLNESQYLATAVSIMKKILSILNKELKENKTIDEKILIAVNTIKSLSQTDKYVEIINRVTDELLECRTWCKSQLVQLSVDFILNSIKSHKATNKELREKNKEVVEIKEVTEKPVANKNSDVNVTENLKSMEPDEREFTTPVPRSAKKNSKKRETNIVNTVVENGEEFAVIQSNWKFNPRKLTENQKEKLQRKREDIPALYQDLSQSQDEFKLKSWKADSQDASTTNSRSASTTSNEDLSTALKNISDTNIVPKIISNFFSESPNSDAADKIKNQEICSPKSNVDKTNLCSSVKTPRMALKDRVFRNVRNLIEKSTVTKDSTQKPELLNQTVSSNIFNTPLAKCRDPKVEVNSAPSKISADRPARVKRKPKKFDDTELFLLKKRRNSANPTDSQSSVVNNDSEVAVRNTPSEIVKDSIVESNKISNAVVEKCESDINDPVPESQLITDGKNDNIDTSEPLDTRVDQVSSTSEKGVVNNLDDQALIVSSIPEAKPDEVISCSLSDTSAEIPIEEYTQLENNNKKNLKDVQSTPKLTPKRKDSNEVKSTNKKKSRIEKELAIDMVEGHPFLKLQSEKRVTRKCLTNTPNSSRRKNLTEKLNKSKTEAKSTSKPKKDTYNKDLLKEKCNAKSADLSITVCETQDLCADGTQDLSEDIIESSQDSTTTISVKSYKNSAKKTIDVEKSENTVTENNDLINNDFKQGINTSADVSMIEESKDDTDIPANKTDTENVRKDLTEEMDTQPTDDKNSSSGEVILINEEEPIIVLNTEDTFPGPDTLELANADTEPVNPSQFVDNTNEEIKSSANETIPENKDLPKESNLEDSDLPCNLNDRTVTLTDITQSEPTNNASSPSRDEDQRKKDFLNNTLEISPIRLLSPIEPKSPSPETSGDFLIIKLSGPIQMNGEPLENSNSPEILTEEKSSPDKRDQSPPRVQVTESKSSPSSSLSLKKNRPQVRAGGRAAQMLGLCVPDRTQSIMSADRPDTEEPKKNNSSAPVRRNLRMLYSSTVDSENLIENDDSENFLKFEKVLPPADCSPAGPILKRKLAEISDEATVSPANKRKRVSFHDPVSTSVSVQKYIETSGVRSPQQSALRRLERQMRNHSHMKSPKRLENLFKLDSILVKTVESFTENDMTNSDTQISSLEQTPAVEIVKTSELNDTDPIFPDLIDCKDSIHNIASELSSPAMKLLLVKELEDKIETVGDLAKLTELEVNRLCIKAPKVPVVKKVLGDYLCKKDKIISEEKSFESVLDKEPTGVHAEVQTSILTSETETQTSLVLQRLSSTQTDSIVMMHKGAQTEESGSKSTEDMIKSCLQERKDFVYKLSKHLDQTSIRKLADCMLVKDCTDILVKKMTKSDTNTVFNRVLQRECELHPGAQYRFIKMTDPRIPVEKLVKLPKYEY</sequence>
<reference evidence="1 2" key="1">
    <citation type="journal article" date="2022" name="Genome Biol. Evol.">
        <title>The Spruce Budworm Genome: Reconstructing the Evolutionary History of Antifreeze Proteins.</title>
        <authorList>
            <person name="Beliveau C."/>
            <person name="Gagne P."/>
            <person name="Picq S."/>
            <person name="Vernygora O."/>
            <person name="Keeling C.I."/>
            <person name="Pinkney K."/>
            <person name="Doucet D."/>
            <person name="Wen F."/>
            <person name="Johnston J.S."/>
            <person name="Maaroufi H."/>
            <person name="Boyle B."/>
            <person name="Laroche J."/>
            <person name="Dewar K."/>
            <person name="Juretic N."/>
            <person name="Blackburn G."/>
            <person name="Nisole A."/>
            <person name="Brunet B."/>
            <person name="Brandao M."/>
            <person name="Lumley L."/>
            <person name="Duan J."/>
            <person name="Quan G."/>
            <person name="Lucarotti C.J."/>
            <person name="Roe A.D."/>
            <person name="Sperling F.A.H."/>
            <person name="Levesque R.C."/>
            <person name="Cusson M."/>
        </authorList>
    </citation>
    <scope>NUCLEOTIDE SEQUENCE [LARGE SCALE GENOMIC DNA]</scope>
    <source>
        <strain evidence="1">Glfc:IPQL:Cfum</strain>
    </source>
</reference>
<name>A0ACC0KED1_CHOFU</name>